<dbReference type="EMBL" id="WBVM01000001">
    <property type="protein sequence ID" value="KAB2810712.1"/>
    <property type="molecule type" value="Genomic_DNA"/>
</dbReference>
<protein>
    <recommendedName>
        <fullName evidence="1">DUF6318 domain-containing protein</fullName>
    </recommendedName>
</protein>
<feature type="domain" description="DUF6318" evidence="1">
    <location>
        <begin position="1"/>
        <end position="111"/>
    </location>
</feature>
<dbReference type="AlphaFoldDB" id="A0A7J5DXG3"/>
<name>A0A7J5DXG3_NOCSI</name>
<sequence length="116" mass="12632">MNYAQATGDVRRLRRVSAPTCDVCSGFVRDIRDHYRAGGRIVGGDNSVAITESAELSTASGEAYGFRIELDLTHDEQSIIDGDGATSNPPSGVDQFTAYVLWVDGNHWRLDALDLK</sequence>
<evidence type="ECO:0000313" key="3">
    <source>
        <dbReference type="Proteomes" id="UP000449906"/>
    </source>
</evidence>
<accession>A0A7J5DXG3</accession>
<evidence type="ECO:0000313" key="2">
    <source>
        <dbReference type="EMBL" id="KAB2810712.1"/>
    </source>
</evidence>
<gene>
    <name evidence="2" type="ORF">F9L07_01765</name>
</gene>
<reference evidence="2 3" key="1">
    <citation type="submission" date="2019-09" db="EMBL/GenBank/DDBJ databases">
        <title>Pimelobacter sp. isolated from Paulinella.</title>
        <authorList>
            <person name="Jeong S.E."/>
        </authorList>
    </citation>
    <scope>NUCLEOTIDE SEQUENCE [LARGE SCALE GENOMIC DNA]</scope>
    <source>
        <strain evidence="2 3">Pch-N</strain>
    </source>
</reference>
<proteinExistence type="predicted"/>
<dbReference type="Pfam" id="PF19843">
    <property type="entry name" value="DUF6318"/>
    <property type="match status" value="1"/>
</dbReference>
<dbReference type="Proteomes" id="UP000449906">
    <property type="component" value="Unassembled WGS sequence"/>
</dbReference>
<organism evidence="2 3">
    <name type="scientific">Nocardioides simplex</name>
    <name type="common">Arthrobacter simplex</name>
    <dbReference type="NCBI Taxonomy" id="2045"/>
    <lineage>
        <taxon>Bacteria</taxon>
        <taxon>Bacillati</taxon>
        <taxon>Actinomycetota</taxon>
        <taxon>Actinomycetes</taxon>
        <taxon>Propionibacteriales</taxon>
        <taxon>Nocardioidaceae</taxon>
        <taxon>Pimelobacter</taxon>
    </lineage>
</organism>
<comment type="caution">
    <text evidence="2">The sequence shown here is derived from an EMBL/GenBank/DDBJ whole genome shotgun (WGS) entry which is preliminary data.</text>
</comment>
<evidence type="ECO:0000259" key="1">
    <source>
        <dbReference type="Pfam" id="PF19843"/>
    </source>
</evidence>
<dbReference type="InterPro" id="IPR046281">
    <property type="entry name" value="DUF6318"/>
</dbReference>